<keyword evidence="3 4" id="KW-0687">Ribonucleoprotein</keyword>
<gene>
    <name evidence="4 8" type="primary">rplB</name>
    <name evidence="8" type="ORF">ACFQHR_11585</name>
</gene>
<dbReference type="HAMAP" id="MF_01320_B">
    <property type="entry name" value="Ribosomal_uL2_B"/>
    <property type="match status" value="1"/>
</dbReference>
<protein>
    <recommendedName>
        <fullName evidence="4">Large ribosomal subunit protein uL2</fullName>
    </recommendedName>
</protein>
<comment type="subunit">
    <text evidence="4">Part of the 50S ribosomal subunit. Forms a bridge to the 30S subunit in the 70S ribosome.</text>
</comment>
<dbReference type="SUPFAM" id="SSF50104">
    <property type="entry name" value="Translation proteins SH3-like domain"/>
    <property type="match status" value="1"/>
</dbReference>
<dbReference type="NCBIfam" id="TIGR01171">
    <property type="entry name" value="rplB_bact"/>
    <property type="match status" value="1"/>
</dbReference>
<dbReference type="PANTHER" id="PTHR13691:SF5">
    <property type="entry name" value="LARGE RIBOSOMAL SUBUNIT PROTEIN UL2M"/>
    <property type="match status" value="1"/>
</dbReference>
<keyword evidence="2 4" id="KW-0689">Ribosomal protein</keyword>
<dbReference type="SMART" id="SM01383">
    <property type="entry name" value="Ribosomal_L2"/>
    <property type="match status" value="1"/>
</dbReference>
<reference evidence="9" key="1">
    <citation type="journal article" date="2019" name="Int. J. Syst. Evol. Microbiol.">
        <title>The Global Catalogue of Microorganisms (GCM) 10K type strain sequencing project: providing services to taxonomists for standard genome sequencing and annotation.</title>
        <authorList>
            <consortium name="The Broad Institute Genomics Platform"/>
            <consortium name="The Broad Institute Genome Sequencing Center for Infectious Disease"/>
            <person name="Wu L."/>
            <person name="Ma J."/>
        </authorList>
    </citation>
    <scope>NUCLEOTIDE SEQUENCE [LARGE SCALE GENOMIC DNA]</scope>
    <source>
        <strain evidence="9">CGMCC 4.7393</strain>
    </source>
</reference>
<evidence type="ECO:0000313" key="8">
    <source>
        <dbReference type="EMBL" id="MFC6998268.1"/>
    </source>
</evidence>
<dbReference type="Gene3D" id="2.30.30.30">
    <property type="match status" value="1"/>
</dbReference>
<comment type="function">
    <text evidence="4">One of the primary rRNA binding proteins. Required for association of the 30S and 50S subunits to form the 70S ribosome, for tRNA binding and peptide bond formation. It has been suggested to have peptidyltransferase activity; this is somewhat controversial. Makes several contacts with the 16S rRNA in the 70S ribosome.</text>
</comment>
<evidence type="ECO:0000256" key="5">
    <source>
        <dbReference type="SAM" id="MobiDB-lite"/>
    </source>
</evidence>
<dbReference type="SMART" id="SM01382">
    <property type="entry name" value="Ribosomal_L2_C"/>
    <property type="match status" value="1"/>
</dbReference>
<dbReference type="InterPro" id="IPR012340">
    <property type="entry name" value="NA-bd_OB-fold"/>
</dbReference>
<comment type="caution">
    <text evidence="8">The sequence shown here is derived from an EMBL/GenBank/DDBJ whole genome shotgun (WGS) entry which is preliminary data.</text>
</comment>
<comment type="similarity">
    <text evidence="1 4">Belongs to the universal ribosomal protein uL2 family.</text>
</comment>
<feature type="domain" description="Large ribosomal subunit protein uL2 C-terminal" evidence="6">
    <location>
        <begin position="124"/>
        <end position="251"/>
    </location>
</feature>
<dbReference type="InterPro" id="IPR022666">
    <property type="entry name" value="Ribosomal_uL2_RNA-bd_dom"/>
</dbReference>
<dbReference type="InterPro" id="IPR022671">
    <property type="entry name" value="Ribosomal_uL2_CS"/>
</dbReference>
<feature type="domain" description="Large ribosomal subunit protein uL2 RNA-binding" evidence="7">
    <location>
        <begin position="42"/>
        <end position="118"/>
    </location>
</feature>
<dbReference type="PIRSF" id="PIRSF002158">
    <property type="entry name" value="Ribosomal_L2"/>
    <property type="match status" value="1"/>
</dbReference>
<dbReference type="Gene3D" id="2.40.50.140">
    <property type="entry name" value="Nucleic acid-binding proteins"/>
    <property type="match status" value="1"/>
</dbReference>
<dbReference type="InterPro" id="IPR022669">
    <property type="entry name" value="Ribosomal_uL2_C"/>
</dbReference>
<accession>A0ABW2DP33</accession>
<feature type="region of interest" description="Disordered" evidence="5">
    <location>
        <begin position="29"/>
        <end position="52"/>
    </location>
</feature>
<evidence type="ECO:0000256" key="1">
    <source>
        <dbReference type="ARBA" id="ARBA00005636"/>
    </source>
</evidence>
<dbReference type="PANTHER" id="PTHR13691">
    <property type="entry name" value="RIBOSOMAL PROTEIN L2"/>
    <property type="match status" value="1"/>
</dbReference>
<dbReference type="EMBL" id="JBHSYQ010000005">
    <property type="protein sequence ID" value="MFC6998268.1"/>
    <property type="molecule type" value="Genomic_DNA"/>
</dbReference>
<evidence type="ECO:0000259" key="6">
    <source>
        <dbReference type="SMART" id="SM01382"/>
    </source>
</evidence>
<evidence type="ECO:0000259" key="7">
    <source>
        <dbReference type="SMART" id="SM01383"/>
    </source>
</evidence>
<dbReference type="Pfam" id="PF00181">
    <property type="entry name" value="Ribosomal_L2_N"/>
    <property type="match status" value="1"/>
</dbReference>
<keyword evidence="4" id="KW-0694">RNA-binding</keyword>
<dbReference type="InterPro" id="IPR002171">
    <property type="entry name" value="Ribosomal_uL2"/>
</dbReference>
<organism evidence="8 9">
    <name type="scientific">Rufibacter roseus</name>
    <dbReference type="NCBI Taxonomy" id="1567108"/>
    <lineage>
        <taxon>Bacteria</taxon>
        <taxon>Pseudomonadati</taxon>
        <taxon>Bacteroidota</taxon>
        <taxon>Cytophagia</taxon>
        <taxon>Cytophagales</taxon>
        <taxon>Hymenobacteraceae</taxon>
        <taxon>Rufibacter</taxon>
    </lineage>
</organism>
<dbReference type="InterPro" id="IPR014726">
    <property type="entry name" value="Ribosomal_uL2_dom3"/>
</dbReference>
<dbReference type="GO" id="GO:0005840">
    <property type="term" value="C:ribosome"/>
    <property type="evidence" value="ECO:0007669"/>
    <property type="project" value="UniProtKB-KW"/>
</dbReference>
<dbReference type="SUPFAM" id="SSF50249">
    <property type="entry name" value="Nucleic acid-binding proteins"/>
    <property type="match status" value="1"/>
</dbReference>
<proteinExistence type="inferred from homology"/>
<keyword evidence="4" id="KW-0699">rRNA-binding</keyword>
<evidence type="ECO:0000256" key="2">
    <source>
        <dbReference type="ARBA" id="ARBA00022980"/>
    </source>
</evidence>
<dbReference type="InterPro" id="IPR008991">
    <property type="entry name" value="Translation_prot_SH3-like_sf"/>
</dbReference>
<dbReference type="Proteomes" id="UP001596405">
    <property type="component" value="Unassembled WGS sequence"/>
</dbReference>
<dbReference type="InterPro" id="IPR014722">
    <property type="entry name" value="Rib_uL2_dom2"/>
</dbReference>
<evidence type="ECO:0000256" key="4">
    <source>
        <dbReference type="HAMAP-Rule" id="MF_01320"/>
    </source>
</evidence>
<sequence>MALKKLRPTTPGQRFRIAPAFTEITKSEPEKSLLASKKKSGGRNNSGRMTMRYIGGGHKKRFRIIDFKRTKYGVPATVKAIEYDPNRTARIALLYYADGEKSYIIAPTGLAVDATVVSGPGVAPEVGNALPLSDIPLGTIVHNIELAPGQGAVLARSAGSYAQLVAREGRYATLKLPSGEMRMVLVNCLATVGTVSNADHMNVKLGKAGRSRWKGIRPRVRGVAMNPVDHPMGGGEGKSSGGHPRSRNGLYSKGQKTRNKNKYSENLIVNRRKK</sequence>
<keyword evidence="9" id="KW-1185">Reference proteome</keyword>
<evidence type="ECO:0000256" key="3">
    <source>
        <dbReference type="ARBA" id="ARBA00023274"/>
    </source>
</evidence>
<dbReference type="Gene3D" id="4.10.950.10">
    <property type="entry name" value="Ribosomal protein L2, domain 3"/>
    <property type="match status" value="1"/>
</dbReference>
<feature type="region of interest" description="Disordered" evidence="5">
    <location>
        <begin position="222"/>
        <end position="274"/>
    </location>
</feature>
<dbReference type="RefSeq" id="WP_066618005.1">
    <property type="nucleotide sequence ID" value="NZ_JBHSYQ010000005.1"/>
</dbReference>
<evidence type="ECO:0000313" key="9">
    <source>
        <dbReference type="Proteomes" id="UP001596405"/>
    </source>
</evidence>
<dbReference type="Pfam" id="PF03947">
    <property type="entry name" value="Ribosomal_L2_C"/>
    <property type="match status" value="1"/>
</dbReference>
<name>A0ABW2DP33_9BACT</name>
<dbReference type="InterPro" id="IPR005880">
    <property type="entry name" value="Ribosomal_uL2_bac/org-type"/>
</dbReference>
<dbReference type="PROSITE" id="PS00467">
    <property type="entry name" value="RIBOSOMAL_L2"/>
    <property type="match status" value="1"/>
</dbReference>